<dbReference type="CDD" id="cd03784">
    <property type="entry name" value="GT1_Gtf-like"/>
    <property type="match status" value="1"/>
</dbReference>
<dbReference type="Gene3D" id="3.40.50.2000">
    <property type="entry name" value="Glycogen Phosphorylase B"/>
    <property type="match status" value="1"/>
</dbReference>
<accession>A0A3L6R1E5</accession>
<sequence>MGRQLVRGPRAEVHRALREDHGEAGVAVGPFCLVNGDGDDTLERGRGGEAAAAAEAARVLKWLDTKPARSVVYVCFGSLTRFPLEQVSELGMGLADSGANFVWVVGDKNVPLLPDIDAAAPGRGLVVRGWAPQVAVLRHAAVGAFVTHCGWGAVTEAAAAGVPVLAWPVFAEQFYNEALVVGLAGGGLGLERGDGPRGGWRLSGRSGGRWAFLLDGQ</sequence>
<dbReference type="AlphaFoldDB" id="A0A3L6R1E5"/>
<name>A0A3L6R1E5_PANMI</name>
<protein>
    <submittedName>
        <fullName evidence="4">Uncharacterized protein</fullName>
    </submittedName>
</protein>
<comment type="caution">
    <text evidence="4">The sequence shown here is derived from an EMBL/GenBank/DDBJ whole genome shotgun (WGS) entry which is preliminary data.</text>
</comment>
<evidence type="ECO:0000313" key="5">
    <source>
        <dbReference type="Proteomes" id="UP000275267"/>
    </source>
</evidence>
<proteinExistence type="inferred from homology"/>
<dbReference type="PROSITE" id="PS00375">
    <property type="entry name" value="UDPGT"/>
    <property type="match status" value="1"/>
</dbReference>
<dbReference type="PANTHER" id="PTHR48047:SF53">
    <property type="entry name" value="GLYCOSYLTRANSFERASE"/>
    <property type="match status" value="1"/>
</dbReference>
<keyword evidence="2 3" id="KW-0808">Transferase</keyword>
<dbReference type="InterPro" id="IPR035595">
    <property type="entry name" value="UDP_glycos_trans_CS"/>
</dbReference>
<evidence type="ECO:0000313" key="4">
    <source>
        <dbReference type="EMBL" id="RLM92808.1"/>
    </source>
</evidence>
<keyword evidence="5" id="KW-1185">Reference proteome</keyword>
<dbReference type="PANTHER" id="PTHR48047">
    <property type="entry name" value="GLYCOSYLTRANSFERASE"/>
    <property type="match status" value="1"/>
</dbReference>
<reference evidence="5" key="1">
    <citation type="journal article" date="2019" name="Nat. Commun.">
        <title>The genome of broomcorn millet.</title>
        <authorList>
            <person name="Zou C."/>
            <person name="Miki D."/>
            <person name="Li D."/>
            <person name="Tang Q."/>
            <person name="Xiao L."/>
            <person name="Rajput S."/>
            <person name="Deng P."/>
            <person name="Jia W."/>
            <person name="Huang R."/>
            <person name="Zhang M."/>
            <person name="Sun Y."/>
            <person name="Hu J."/>
            <person name="Fu X."/>
            <person name="Schnable P.S."/>
            <person name="Li F."/>
            <person name="Zhang H."/>
            <person name="Feng B."/>
            <person name="Zhu X."/>
            <person name="Liu R."/>
            <person name="Schnable J.C."/>
            <person name="Zhu J.-K."/>
            <person name="Zhang H."/>
        </authorList>
    </citation>
    <scope>NUCLEOTIDE SEQUENCE [LARGE SCALE GENOMIC DNA]</scope>
</reference>
<evidence type="ECO:0000256" key="2">
    <source>
        <dbReference type="ARBA" id="ARBA00022679"/>
    </source>
</evidence>
<dbReference type="OrthoDB" id="5835829at2759"/>
<evidence type="ECO:0000256" key="3">
    <source>
        <dbReference type="RuleBase" id="RU003718"/>
    </source>
</evidence>
<comment type="similarity">
    <text evidence="1 3">Belongs to the UDP-glycosyltransferase family.</text>
</comment>
<keyword evidence="3" id="KW-0328">Glycosyltransferase</keyword>
<dbReference type="Proteomes" id="UP000275267">
    <property type="component" value="Unassembled WGS sequence"/>
</dbReference>
<organism evidence="4 5">
    <name type="scientific">Panicum miliaceum</name>
    <name type="common">Proso millet</name>
    <name type="synonym">Broomcorn millet</name>
    <dbReference type="NCBI Taxonomy" id="4540"/>
    <lineage>
        <taxon>Eukaryota</taxon>
        <taxon>Viridiplantae</taxon>
        <taxon>Streptophyta</taxon>
        <taxon>Embryophyta</taxon>
        <taxon>Tracheophyta</taxon>
        <taxon>Spermatophyta</taxon>
        <taxon>Magnoliopsida</taxon>
        <taxon>Liliopsida</taxon>
        <taxon>Poales</taxon>
        <taxon>Poaceae</taxon>
        <taxon>PACMAD clade</taxon>
        <taxon>Panicoideae</taxon>
        <taxon>Panicodae</taxon>
        <taxon>Paniceae</taxon>
        <taxon>Panicinae</taxon>
        <taxon>Panicum</taxon>
        <taxon>Panicum sect. Panicum</taxon>
    </lineage>
</organism>
<dbReference type="GO" id="GO:0035251">
    <property type="term" value="F:UDP-glucosyltransferase activity"/>
    <property type="evidence" value="ECO:0007669"/>
    <property type="project" value="TreeGrafter"/>
</dbReference>
<dbReference type="EMBL" id="PQIB02000010">
    <property type="protein sequence ID" value="RLM92808.1"/>
    <property type="molecule type" value="Genomic_DNA"/>
</dbReference>
<evidence type="ECO:0000256" key="1">
    <source>
        <dbReference type="ARBA" id="ARBA00009995"/>
    </source>
</evidence>
<dbReference type="SUPFAM" id="SSF53756">
    <property type="entry name" value="UDP-Glycosyltransferase/glycogen phosphorylase"/>
    <property type="match status" value="1"/>
</dbReference>
<dbReference type="Pfam" id="PF00201">
    <property type="entry name" value="UDPGT"/>
    <property type="match status" value="1"/>
</dbReference>
<gene>
    <name evidence="4" type="ORF">C2845_PM08G19130</name>
</gene>
<dbReference type="InterPro" id="IPR002213">
    <property type="entry name" value="UDP_glucos_trans"/>
</dbReference>